<dbReference type="EMBL" id="JPWH01000005">
    <property type="protein sequence ID" value="RCK51733.1"/>
    <property type="molecule type" value="Genomic_DNA"/>
</dbReference>
<dbReference type="SUPFAM" id="SSF56935">
    <property type="entry name" value="Porins"/>
    <property type="match status" value="1"/>
</dbReference>
<organism evidence="1 2">
    <name type="scientific">Thalassospira profundimaris</name>
    <dbReference type="NCBI Taxonomy" id="502049"/>
    <lineage>
        <taxon>Bacteria</taxon>
        <taxon>Pseudomonadati</taxon>
        <taxon>Pseudomonadota</taxon>
        <taxon>Alphaproteobacteria</taxon>
        <taxon>Rhodospirillales</taxon>
        <taxon>Thalassospiraceae</taxon>
        <taxon>Thalassospira</taxon>
    </lineage>
</organism>
<dbReference type="AlphaFoldDB" id="A0A367XDI6"/>
<gene>
    <name evidence="1" type="ORF">TH25_08675</name>
</gene>
<sequence length="977" mass="105753">MTVLKSPKSLQSRAELQTRESVRALLCRAVATSALLCAAAATAPVGVAFAQNMAEKPGNSAQGSSASQPVYAFDIAAQPLMQALELLSRQSGVPYSVQSGTNIAVSGKAVRGSFTLSDALRQMLAGTDVSFLLSGDTVIVLPQQQSTVGQDGSIVTTPVTVTANRVPTITLGAGADSGLTVLSEEQIHARVQGDNDPGKIFRANPNVQFQAGFDNPNYQNRLEERGATAVAEQDLRPAGISISGGKIDQNNIMLDGVSINTYAGVENQGNNLNNMPDDDDNLINADSIYGAHPQSVYVDASILEQAEITDSNVSAKYGGFQGGIVNYKVKNPSDEPTFSANIGRGGSNWTDYHIRSSDAPDADAKPPKFEKLSYGGSASTPLNENWGILVSAGRRTAETTRAADADYYLMDDITTKTVADNVLGKVRYENDAGLGLTLQMVYTPYAQEWESTRRYDSAMDIVGNGLNGYVGLDTPLDWNGLGFSHFAFETKLSINSSKVGRDAETNIARQVRSNAGGTYSGICNSTNCNIGTLGDLYQSQQELSYQADFTAAHGQNDIAFGADIRRLHAEAERPETAYYARSPSANAAITCLVANDPFCENGAQASRFMTEYGAYDGEVSFYTGALYGQYGLNFKDVPFGEVKVQPGLRLERDTFLGNTNLAPRFNTTYETDFGINFNVGWNRYYASNLLAYALRDLSPGTVNYGRTIATSGASAYQVGAFSQRSSSRTNYGGSDLRTPFTDEKTASVSFPLPLLGGDTRLKVIDRKGRDQFSRVASEGGSTSYTLSNEGSSAYTFYSVEWIRDFEEPVLGGQHTFSINGQYGKRSVSNNSYFGSNEEDEDIIYNGQVVSPNALSMITGNLDEPWLVNIALYSQFYDSRLRTGLTGRYTFPYTIIADSGSNRNIGGTVYDVYEERQEKARFDLDLTLDYDLIAAGKNVLTMNVSIDNVLNRAGAHTLVSEAPYRKGRTFWLGLTYSY</sequence>
<reference evidence="1 2" key="1">
    <citation type="submission" date="2014-07" db="EMBL/GenBank/DDBJ databases">
        <title>Draft genome sequence of Thalassospira profundimaris S25-3-2.</title>
        <authorList>
            <person name="Lai Q."/>
            <person name="Shao Z."/>
        </authorList>
    </citation>
    <scope>NUCLEOTIDE SEQUENCE [LARGE SCALE GENOMIC DNA]</scope>
    <source>
        <strain evidence="1 2">S25-3-2</strain>
    </source>
</reference>
<proteinExistence type="predicted"/>
<name>A0A367XDI6_9PROT</name>
<protein>
    <submittedName>
        <fullName evidence="1">Uncharacterized protein</fullName>
    </submittedName>
</protein>
<comment type="caution">
    <text evidence="1">The sequence shown here is derived from an EMBL/GenBank/DDBJ whole genome shotgun (WGS) entry which is preliminary data.</text>
</comment>
<accession>A0A367XDI6</accession>
<dbReference type="RefSeq" id="WP_181847482.1">
    <property type="nucleotide sequence ID" value="NZ_JPWH01000005.1"/>
</dbReference>
<dbReference type="Proteomes" id="UP000252517">
    <property type="component" value="Unassembled WGS sequence"/>
</dbReference>
<dbReference type="Gene3D" id="3.55.50.30">
    <property type="match status" value="1"/>
</dbReference>
<evidence type="ECO:0000313" key="2">
    <source>
        <dbReference type="Proteomes" id="UP000252517"/>
    </source>
</evidence>
<evidence type="ECO:0000313" key="1">
    <source>
        <dbReference type="EMBL" id="RCK51733.1"/>
    </source>
</evidence>